<keyword evidence="1" id="KW-0489">Methyltransferase</keyword>
<dbReference type="GO" id="GO:0032259">
    <property type="term" value="P:methylation"/>
    <property type="evidence" value="ECO:0007669"/>
    <property type="project" value="UniProtKB-KW"/>
</dbReference>
<accession>A0A2S0PD89</accession>
<sequence>MKLNDPRKVLSWLQSRPSQQALREAFPEEWDVVEKELADAITRRDPASLHRLLNPPPLSQVPKATLGKQDKTRRLQLAIRQRMAALAIERYSLAVATGRSSGKVRFNLFNGLLVQRLLFRRGFERKPASLFWFRLLWPLVWQKRFLMPLAERKGIYCFYSRALIDQLQQLIGDRSCLEIAAGDGTLSRFLRERGVRITATDDYSWQDRIAFPESVVRLPAQAALRQYTPKVVLCSWPPARNPFESEVFRTPGVELYIAIVSQHKFASGNWAEYESQRHFDLEPRPDLSRLLLPPELGAEVVLFRRRALAGQAG</sequence>
<reference evidence="1 2" key="1">
    <citation type="submission" date="2018-04" db="EMBL/GenBank/DDBJ databases">
        <title>Denitrifier Microvirgula.</title>
        <authorList>
            <person name="Anderson E."/>
            <person name="Jang J."/>
            <person name="Ishii S."/>
        </authorList>
    </citation>
    <scope>NUCLEOTIDE SEQUENCE [LARGE SCALE GENOMIC DNA]</scope>
    <source>
        <strain evidence="1 2">BE2.4</strain>
    </source>
</reference>
<dbReference type="GO" id="GO:0008168">
    <property type="term" value="F:methyltransferase activity"/>
    <property type="evidence" value="ECO:0007669"/>
    <property type="project" value="UniProtKB-KW"/>
</dbReference>
<dbReference type="SUPFAM" id="SSF53335">
    <property type="entry name" value="S-adenosyl-L-methionine-dependent methyltransferases"/>
    <property type="match status" value="1"/>
</dbReference>
<dbReference type="AlphaFoldDB" id="A0A2S0PD89"/>
<name>A0A2S0PD89_9NEIS</name>
<dbReference type="OrthoDB" id="2539613at2"/>
<dbReference type="Proteomes" id="UP000244173">
    <property type="component" value="Chromosome"/>
</dbReference>
<keyword evidence="2" id="KW-1185">Reference proteome</keyword>
<evidence type="ECO:0000313" key="1">
    <source>
        <dbReference type="EMBL" id="AVY95358.1"/>
    </source>
</evidence>
<keyword evidence="1" id="KW-0808">Transferase</keyword>
<dbReference type="KEGG" id="maer:DAI18_15900"/>
<organism evidence="1 2">
    <name type="scientific">Microvirgula aerodenitrificans</name>
    <dbReference type="NCBI Taxonomy" id="57480"/>
    <lineage>
        <taxon>Bacteria</taxon>
        <taxon>Pseudomonadati</taxon>
        <taxon>Pseudomonadota</taxon>
        <taxon>Betaproteobacteria</taxon>
        <taxon>Neisseriales</taxon>
        <taxon>Aquaspirillaceae</taxon>
        <taxon>Microvirgula</taxon>
    </lineage>
</organism>
<protein>
    <submittedName>
        <fullName evidence="1">SAM-dependent methyltransferase</fullName>
    </submittedName>
</protein>
<dbReference type="RefSeq" id="WP_107889899.1">
    <property type="nucleotide sequence ID" value="NZ_CP028519.1"/>
</dbReference>
<gene>
    <name evidence="1" type="ORF">DAI18_15900</name>
</gene>
<evidence type="ECO:0000313" key="2">
    <source>
        <dbReference type="Proteomes" id="UP000244173"/>
    </source>
</evidence>
<proteinExistence type="predicted"/>
<dbReference type="InterPro" id="IPR029063">
    <property type="entry name" value="SAM-dependent_MTases_sf"/>
</dbReference>
<dbReference type="EMBL" id="CP028519">
    <property type="protein sequence ID" value="AVY95358.1"/>
    <property type="molecule type" value="Genomic_DNA"/>
</dbReference>